<accession>A0A6N7Q1K8</accession>
<dbReference type="EMBL" id="WJIE01000013">
    <property type="protein sequence ID" value="MRG96690.1"/>
    <property type="molecule type" value="Genomic_DNA"/>
</dbReference>
<gene>
    <name evidence="2" type="ORF">GF068_32920</name>
</gene>
<protein>
    <submittedName>
        <fullName evidence="2">Uncharacterized protein</fullName>
    </submittedName>
</protein>
<evidence type="ECO:0000313" key="2">
    <source>
        <dbReference type="EMBL" id="MRG96690.1"/>
    </source>
</evidence>
<organism evidence="2 3">
    <name type="scientific">Polyangium spumosum</name>
    <dbReference type="NCBI Taxonomy" id="889282"/>
    <lineage>
        <taxon>Bacteria</taxon>
        <taxon>Pseudomonadati</taxon>
        <taxon>Myxococcota</taxon>
        <taxon>Polyangia</taxon>
        <taxon>Polyangiales</taxon>
        <taxon>Polyangiaceae</taxon>
        <taxon>Polyangium</taxon>
    </lineage>
</organism>
<keyword evidence="3" id="KW-1185">Reference proteome</keyword>
<proteinExistence type="predicted"/>
<reference evidence="2 3" key="1">
    <citation type="submission" date="2019-10" db="EMBL/GenBank/DDBJ databases">
        <title>A soil myxobacterium in the family Polyangiaceae.</title>
        <authorList>
            <person name="Li Y."/>
            <person name="Wang J."/>
        </authorList>
    </citation>
    <scope>NUCLEOTIDE SEQUENCE [LARGE SCALE GENOMIC DNA]</scope>
    <source>
        <strain evidence="2 3">DSM 14734</strain>
    </source>
</reference>
<evidence type="ECO:0000313" key="3">
    <source>
        <dbReference type="Proteomes" id="UP000440224"/>
    </source>
</evidence>
<name>A0A6N7Q1K8_9BACT</name>
<comment type="caution">
    <text evidence="2">The sequence shown here is derived from an EMBL/GenBank/DDBJ whole genome shotgun (WGS) entry which is preliminary data.</text>
</comment>
<dbReference type="AlphaFoldDB" id="A0A6N7Q1K8"/>
<sequence length="400" mass="45204">MALTDLWKKSREQLLDKRVAQVIAFAGSGKLTDDGETSKEFREFLNHVPSDVLVRYAEDCLKDPFPDSGLALQDIINQVGRRLGFDVLDGKYRGQKGQPGQDGIWRLRDGHAIVVEVKTTDAYRIDLGVLAGYRNSLVAAGIVAADRSSNLIVVGRQDTGDLEAQIRGSRHAWDIRLISVDSLMRLMRLKETVEAPQTVSRIHAILVPKEFTRIDAIVDIVFSAAEEVKQAEPDPGEAPLNGPAERPEEGPKFTPVSFHDACAARLEQQLKTTLVRQTRASYASPDDKIRLTCSISKKHHFAGDEAYWFAFHPYYLEFLTQTKRAYVAFGCGSEQQIFLVPLDDFRPWLEGSYTTEKEGRLYWHVQIYRDGSKWWLKRRQGVGDIEVTKFLLTPRAANQR</sequence>
<dbReference type="OrthoDB" id="5497831at2"/>
<evidence type="ECO:0000256" key="1">
    <source>
        <dbReference type="SAM" id="MobiDB-lite"/>
    </source>
</evidence>
<feature type="region of interest" description="Disordered" evidence="1">
    <location>
        <begin position="228"/>
        <end position="251"/>
    </location>
</feature>
<dbReference type="Proteomes" id="UP000440224">
    <property type="component" value="Unassembled WGS sequence"/>
</dbReference>